<keyword evidence="2" id="KW-1185">Reference proteome</keyword>
<gene>
    <name evidence="1" type="ORF">F5144DRAFT_333885</name>
</gene>
<name>A0ACB7NW66_9PEZI</name>
<proteinExistence type="predicted"/>
<accession>A0ACB7NW66</accession>
<sequence length="201" mass="21606">MKSAARFGIAAQKGWMDARPTLTCCHAGRTARGTGVAVTVPKGDQGARANPSGSLVKRGHEIAHWPRKTTSVTRVPPFRRIKWHSASAGKALLSCDGGLPMTTRQRRHSGRNSTLSGSAGTRGFGSGNWKSADQAIFRKKCSWAKCIDTLTTSLSVAGLLSTPVHSRFTRIHLHRVAIGRISNPMPAIRLSAGFVGKWVLK</sequence>
<dbReference type="Proteomes" id="UP000724584">
    <property type="component" value="Unassembled WGS sequence"/>
</dbReference>
<dbReference type="EMBL" id="JAGIZQ010000006">
    <property type="protein sequence ID" value="KAH6622578.1"/>
    <property type="molecule type" value="Genomic_DNA"/>
</dbReference>
<evidence type="ECO:0000313" key="1">
    <source>
        <dbReference type="EMBL" id="KAH6622578.1"/>
    </source>
</evidence>
<protein>
    <submittedName>
        <fullName evidence="1">Uncharacterized protein</fullName>
    </submittedName>
</protein>
<organism evidence="1 2">
    <name type="scientific">Chaetomium tenue</name>
    <dbReference type="NCBI Taxonomy" id="1854479"/>
    <lineage>
        <taxon>Eukaryota</taxon>
        <taxon>Fungi</taxon>
        <taxon>Dikarya</taxon>
        <taxon>Ascomycota</taxon>
        <taxon>Pezizomycotina</taxon>
        <taxon>Sordariomycetes</taxon>
        <taxon>Sordariomycetidae</taxon>
        <taxon>Sordariales</taxon>
        <taxon>Chaetomiaceae</taxon>
        <taxon>Chaetomium</taxon>
    </lineage>
</organism>
<reference evidence="1 2" key="1">
    <citation type="journal article" date="2021" name="Nat. Commun.">
        <title>Genetic determinants of endophytism in the Arabidopsis root mycobiome.</title>
        <authorList>
            <person name="Mesny F."/>
            <person name="Miyauchi S."/>
            <person name="Thiergart T."/>
            <person name="Pickel B."/>
            <person name="Atanasova L."/>
            <person name="Karlsson M."/>
            <person name="Huettel B."/>
            <person name="Barry K.W."/>
            <person name="Haridas S."/>
            <person name="Chen C."/>
            <person name="Bauer D."/>
            <person name="Andreopoulos W."/>
            <person name="Pangilinan J."/>
            <person name="LaButti K."/>
            <person name="Riley R."/>
            <person name="Lipzen A."/>
            <person name="Clum A."/>
            <person name="Drula E."/>
            <person name="Henrissat B."/>
            <person name="Kohler A."/>
            <person name="Grigoriev I.V."/>
            <person name="Martin F.M."/>
            <person name="Hacquard S."/>
        </authorList>
    </citation>
    <scope>NUCLEOTIDE SEQUENCE [LARGE SCALE GENOMIC DNA]</scope>
    <source>
        <strain evidence="1 2">MPI-SDFR-AT-0079</strain>
    </source>
</reference>
<evidence type="ECO:0000313" key="2">
    <source>
        <dbReference type="Proteomes" id="UP000724584"/>
    </source>
</evidence>
<comment type="caution">
    <text evidence="1">The sequence shown here is derived from an EMBL/GenBank/DDBJ whole genome shotgun (WGS) entry which is preliminary data.</text>
</comment>